<dbReference type="GO" id="GO:0005524">
    <property type="term" value="F:ATP binding"/>
    <property type="evidence" value="ECO:0007669"/>
    <property type="project" value="UniProtKB-KW"/>
</dbReference>
<dbReference type="SUPFAM" id="SSF52402">
    <property type="entry name" value="Adenine nucleotide alpha hydrolases-like"/>
    <property type="match status" value="1"/>
</dbReference>
<feature type="binding site" evidence="2">
    <location>
        <begin position="27"/>
        <end position="29"/>
    </location>
    <ligand>
        <name>ATP</name>
        <dbReference type="ChEBI" id="CHEBI:30616"/>
    </ligand>
</feature>
<feature type="domain" description="tRNA(Ile)-lysidine/2-thiocytidine synthase N-terminal" evidence="3">
    <location>
        <begin position="23"/>
        <end position="190"/>
    </location>
</feature>
<keyword evidence="2" id="KW-0547">Nucleotide-binding</keyword>
<evidence type="ECO:0000313" key="5">
    <source>
        <dbReference type="Proteomes" id="UP000235589"/>
    </source>
</evidence>
<dbReference type="EMBL" id="CP020991">
    <property type="protein sequence ID" value="AUO19414.1"/>
    <property type="molecule type" value="Genomic_DNA"/>
</dbReference>
<dbReference type="PIRSF" id="PIRSF004976">
    <property type="entry name" value="ATPase_YdaO"/>
    <property type="match status" value="1"/>
</dbReference>
<accession>A0A2K9P2B7</accession>
<dbReference type="GO" id="GO:0016740">
    <property type="term" value="F:transferase activity"/>
    <property type="evidence" value="ECO:0007669"/>
    <property type="project" value="UniProtKB-KW"/>
</dbReference>
<dbReference type="Pfam" id="PF01171">
    <property type="entry name" value="ATP_bind_3"/>
    <property type="match status" value="1"/>
</dbReference>
<dbReference type="CDD" id="cd24138">
    <property type="entry name" value="TtcA-like"/>
    <property type="match status" value="1"/>
</dbReference>
<organism evidence="4 5">
    <name type="scientific">Monoglobus pectinilyticus</name>
    <dbReference type="NCBI Taxonomy" id="1981510"/>
    <lineage>
        <taxon>Bacteria</taxon>
        <taxon>Bacillati</taxon>
        <taxon>Bacillota</taxon>
        <taxon>Clostridia</taxon>
        <taxon>Monoglobales</taxon>
        <taxon>Monoglobaceae</taxon>
        <taxon>Monoglobus</taxon>
    </lineage>
</organism>
<feature type="binding site" evidence="2">
    <location>
        <position position="129"/>
    </location>
    <ligand>
        <name>ATP</name>
        <dbReference type="ChEBI" id="CHEBI:30616"/>
    </ligand>
</feature>
<dbReference type="KEGG" id="mpec:B9O19_01253"/>
<keyword evidence="1" id="KW-0808">Transferase</keyword>
<evidence type="ECO:0000313" key="4">
    <source>
        <dbReference type="EMBL" id="AUO19414.1"/>
    </source>
</evidence>
<dbReference type="Proteomes" id="UP000235589">
    <property type="component" value="Chromosome"/>
</dbReference>
<dbReference type="InterPro" id="IPR035107">
    <property type="entry name" value="tRNA_thiolation_TtcA_Ctu1"/>
</dbReference>
<evidence type="ECO:0000256" key="1">
    <source>
        <dbReference type="ARBA" id="ARBA00022679"/>
    </source>
</evidence>
<dbReference type="Gene3D" id="3.40.50.620">
    <property type="entry name" value="HUPs"/>
    <property type="match status" value="1"/>
</dbReference>
<reference evidence="4 5" key="1">
    <citation type="submission" date="2017-04" db="EMBL/GenBank/DDBJ databases">
        <title>Monoglobus pectinilyticus 14 draft genome.</title>
        <authorList>
            <person name="Kim C."/>
            <person name="Rosendale D.I."/>
            <person name="Kelly W.J."/>
            <person name="Tannock G.W."/>
            <person name="Patchett M.L."/>
            <person name="Jordens J.Z."/>
        </authorList>
    </citation>
    <scope>NUCLEOTIDE SEQUENCE [LARGE SCALE GENOMIC DNA]</scope>
    <source>
        <strain evidence="4 5">14</strain>
    </source>
</reference>
<proteinExistence type="predicted"/>
<dbReference type="AlphaFoldDB" id="A0A2K9P2B7"/>
<dbReference type="PANTHER" id="PTHR43686">
    <property type="entry name" value="SULFURTRANSFERASE-RELATED"/>
    <property type="match status" value="1"/>
</dbReference>
<evidence type="ECO:0000256" key="2">
    <source>
        <dbReference type="PIRSR" id="PIRSR004976-51"/>
    </source>
</evidence>
<dbReference type="InterPro" id="IPR011063">
    <property type="entry name" value="TilS/TtcA_N"/>
</dbReference>
<feature type="binding site" evidence="2">
    <location>
        <position position="59"/>
    </location>
    <ligand>
        <name>ATP</name>
        <dbReference type="ChEBI" id="CHEBI:30616"/>
    </ligand>
</feature>
<keyword evidence="2" id="KW-0067">ATP-binding</keyword>
<feature type="binding site" evidence="2">
    <location>
        <position position="33"/>
    </location>
    <ligand>
        <name>ATP</name>
        <dbReference type="ChEBI" id="CHEBI:30616"/>
    </ligand>
</feature>
<keyword evidence="5" id="KW-1185">Reference proteome</keyword>
<evidence type="ECO:0000259" key="3">
    <source>
        <dbReference type="Pfam" id="PF01171"/>
    </source>
</evidence>
<dbReference type="PANTHER" id="PTHR43686:SF1">
    <property type="entry name" value="AMINOTRAN_5 DOMAIN-CONTAINING PROTEIN"/>
    <property type="match status" value="1"/>
</dbReference>
<feature type="binding site" evidence="2">
    <location>
        <position position="134"/>
    </location>
    <ligand>
        <name>ATP</name>
        <dbReference type="ChEBI" id="CHEBI:30616"/>
    </ligand>
</feature>
<sequence length="238" mass="26850">MRKILSRTRRAVDDYHMIAEGDKIAVGVSGGKDSLTLLCALAELRRFYPNKFDILALSIDMGFDGTDFSKVQELCEKIGVEYIIEKTDIAEVVFDIRKESNPCSLCAKMRRGGVNDLAVKNGCNKVALGHHNEDVLETFFLSLFYEGRLGCFSPVTYLSRKDIHVIRPLIYVAEGDIKGYANRAELPVVYNPCPMDGKSKRQDMKEFINSGQKNDKFFKKKILNAIQTGLPAWQKLNN</sequence>
<dbReference type="RefSeq" id="WP_102365622.1">
    <property type="nucleotide sequence ID" value="NZ_CP020991.1"/>
</dbReference>
<dbReference type="InterPro" id="IPR014729">
    <property type="entry name" value="Rossmann-like_a/b/a_fold"/>
</dbReference>
<dbReference type="GO" id="GO:0008033">
    <property type="term" value="P:tRNA processing"/>
    <property type="evidence" value="ECO:0007669"/>
    <property type="project" value="InterPro"/>
</dbReference>
<dbReference type="GeneID" id="98062655"/>
<gene>
    <name evidence="4" type="ORF">B9O19_01253</name>
</gene>
<dbReference type="OrthoDB" id="9801054at2"/>
<name>A0A2K9P2B7_9FIRM</name>
<protein>
    <submittedName>
        <fullName evidence="4">tRNA 2-thiocytidine(32) synthetase TtcA</fullName>
    </submittedName>
</protein>